<dbReference type="EMBL" id="JAOYFB010000038">
    <property type="protein sequence ID" value="KAK4028397.1"/>
    <property type="molecule type" value="Genomic_DNA"/>
</dbReference>
<evidence type="ECO:0000313" key="1">
    <source>
        <dbReference type="EMBL" id="KAK4009158.1"/>
    </source>
</evidence>
<dbReference type="EMBL" id="JAOYFB010000003">
    <property type="protein sequence ID" value="KAK4009158.1"/>
    <property type="molecule type" value="Genomic_DNA"/>
</dbReference>
<protein>
    <submittedName>
        <fullName evidence="1">Uncharacterized protein</fullName>
    </submittedName>
</protein>
<keyword evidence="3" id="KW-1185">Reference proteome</keyword>
<proteinExistence type="predicted"/>
<accession>A0ABQ9Z8F6</accession>
<name>A0ABQ9Z8F6_9CRUS</name>
<gene>
    <name evidence="2" type="ORF">OUZ56_017677</name>
    <name evidence="1" type="ORF">OUZ56_018241</name>
</gene>
<organism evidence="1 3">
    <name type="scientific">Daphnia magna</name>
    <dbReference type="NCBI Taxonomy" id="35525"/>
    <lineage>
        <taxon>Eukaryota</taxon>
        <taxon>Metazoa</taxon>
        <taxon>Ecdysozoa</taxon>
        <taxon>Arthropoda</taxon>
        <taxon>Crustacea</taxon>
        <taxon>Branchiopoda</taxon>
        <taxon>Diplostraca</taxon>
        <taxon>Cladocera</taxon>
        <taxon>Anomopoda</taxon>
        <taxon>Daphniidae</taxon>
        <taxon>Daphnia</taxon>
    </lineage>
</organism>
<evidence type="ECO:0000313" key="2">
    <source>
        <dbReference type="EMBL" id="KAK4028397.1"/>
    </source>
</evidence>
<comment type="caution">
    <text evidence="1">The sequence shown here is derived from an EMBL/GenBank/DDBJ whole genome shotgun (WGS) entry which is preliminary data.</text>
</comment>
<dbReference type="Proteomes" id="UP001234178">
    <property type="component" value="Unassembled WGS sequence"/>
</dbReference>
<sequence>MADEAKVRCIVELRFTLGLDHDISYDASTLVLRVLVIPDSYPDGFHFSGGWYRDGDTSTLILAVQMGHSVVPAACPGFPHEGHLDGLGQAGSSGRRFLRIDKVPSYSAE</sequence>
<evidence type="ECO:0000313" key="3">
    <source>
        <dbReference type="Proteomes" id="UP001234178"/>
    </source>
</evidence>
<reference evidence="1 3" key="1">
    <citation type="journal article" date="2023" name="Nucleic Acids Res.">
        <title>The hologenome of Daphnia magna reveals possible DNA methylation and microbiome-mediated evolution of the host genome.</title>
        <authorList>
            <person name="Chaturvedi A."/>
            <person name="Li X."/>
            <person name="Dhandapani V."/>
            <person name="Marshall H."/>
            <person name="Kissane S."/>
            <person name="Cuenca-Cambronero M."/>
            <person name="Asole G."/>
            <person name="Calvet F."/>
            <person name="Ruiz-Romero M."/>
            <person name="Marangio P."/>
            <person name="Guigo R."/>
            <person name="Rago D."/>
            <person name="Mirbahai L."/>
            <person name="Eastwood N."/>
            <person name="Colbourne J.K."/>
            <person name="Zhou J."/>
            <person name="Mallon E."/>
            <person name="Orsini L."/>
        </authorList>
    </citation>
    <scope>NUCLEOTIDE SEQUENCE [LARGE SCALE GENOMIC DNA]</scope>
    <source>
        <strain evidence="1">LRV0_1</strain>
    </source>
</reference>